<sequence>MSYNNDHKTLAMEPDTASVFSKADTLTNDDNKPLVSRDSIDDPDSTERPSHSDTKETVKKNWALTAIGSIGAGLLFVGGMLL</sequence>
<gene>
    <name evidence="3" type="ORF">BJ508DRAFT_16329</name>
</gene>
<evidence type="ECO:0000313" key="4">
    <source>
        <dbReference type="Proteomes" id="UP000275078"/>
    </source>
</evidence>
<dbReference type="EMBL" id="ML119757">
    <property type="protein sequence ID" value="RPA75779.1"/>
    <property type="molecule type" value="Genomic_DNA"/>
</dbReference>
<keyword evidence="4" id="KW-1185">Reference proteome</keyword>
<protein>
    <submittedName>
        <fullName evidence="3">Uncharacterized protein</fullName>
    </submittedName>
</protein>
<keyword evidence="2" id="KW-1133">Transmembrane helix</keyword>
<feature type="compositionally biased region" description="Basic and acidic residues" evidence="1">
    <location>
        <begin position="45"/>
        <end position="57"/>
    </location>
</feature>
<keyword evidence="2" id="KW-0472">Membrane</keyword>
<name>A0A3N4HPY4_ASCIM</name>
<feature type="transmembrane region" description="Helical" evidence="2">
    <location>
        <begin position="62"/>
        <end position="81"/>
    </location>
</feature>
<keyword evidence="2" id="KW-0812">Transmembrane</keyword>
<organism evidence="3 4">
    <name type="scientific">Ascobolus immersus RN42</name>
    <dbReference type="NCBI Taxonomy" id="1160509"/>
    <lineage>
        <taxon>Eukaryota</taxon>
        <taxon>Fungi</taxon>
        <taxon>Dikarya</taxon>
        <taxon>Ascomycota</taxon>
        <taxon>Pezizomycotina</taxon>
        <taxon>Pezizomycetes</taxon>
        <taxon>Pezizales</taxon>
        <taxon>Ascobolaceae</taxon>
        <taxon>Ascobolus</taxon>
    </lineage>
</organism>
<proteinExistence type="predicted"/>
<feature type="region of interest" description="Disordered" evidence="1">
    <location>
        <begin position="1"/>
        <end position="57"/>
    </location>
</feature>
<evidence type="ECO:0000256" key="1">
    <source>
        <dbReference type="SAM" id="MobiDB-lite"/>
    </source>
</evidence>
<evidence type="ECO:0000313" key="3">
    <source>
        <dbReference type="EMBL" id="RPA75779.1"/>
    </source>
</evidence>
<feature type="compositionally biased region" description="Basic and acidic residues" evidence="1">
    <location>
        <begin position="1"/>
        <end position="10"/>
    </location>
</feature>
<dbReference type="AlphaFoldDB" id="A0A3N4HPY4"/>
<accession>A0A3N4HPY4</accession>
<reference evidence="3 4" key="1">
    <citation type="journal article" date="2018" name="Nat. Ecol. Evol.">
        <title>Pezizomycetes genomes reveal the molecular basis of ectomycorrhizal truffle lifestyle.</title>
        <authorList>
            <person name="Murat C."/>
            <person name="Payen T."/>
            <person name="Noel B."/>
            <person name="Kuo A."/>
            <person name="Morin E."/>
            <person name="Chen J."/>
            <person name="Kohler A."/>
            <person name="Krizsan K."/>
            <person name="Balestrini R."/>
            <person name="Da Silva C."/>
            <person name="Montanini B."/>
            <person name="Hainaut M."/>
            <person name="Levati E."/>
            <person name="Barry K.W."/>
            <person name="Belfiori B."/>
            <person name="Cichocki N."/>
            <person name="Clum A."/>
            <person name="Dockter R.B."/>
            <person name="Fauchery L."/>
            <person name="Guy J."/>
            <person name="Iotti M."/>
            <person name="Le Tacon F."/>
            <person name="Lindquist E.A."/>
            <person name="Lipzen A."/>
            <person name="Malagnac F."/>
            <person name="Mello A."/>
            <person name="Molinier V."/>
            <person name="Miyauchi S."/>
            <person name="Poulain J."/>
            <person name="Riccioni C."/>
            <person name="Rubini A."/>
            <person name="Sitrit Y."/>
            <person name="Splivallo R."/>
            <person name="Traeger S."/>
            <person name="Wang M."/>
            <person name="Zifcakova L."/>
            <person name="Wipf D."/>
            <person name="Zambonelli A."/>
            <person name="Paolocci F."/>
            <person name="Nowrousian M."/>
            <person name="Ottonello S."/>
            <person name="Baldrian P."/>
            <person name="Spatafora J.W."/>
            <person name="Henrissat B."/>
            <person name="Nagy L.G."/>
            <person name="Aury J.M."/>
            <person name="Wincker P."/>
            <person name="Grigoriev I.V."/>
            <person name="Bonfante P."/>
            <person name="Martin F.M."/>
        </authorList>
    </citation>
    <scope>NUCLEOTIDE SEQUENCE [LARGE SCALE GENOMIC DNA]</scope>
    <source>
        <strain evidence="3 4">RN42</strain>
    </source>
</reference>
<evidence type="ECO:0000256" key="2">
    <source>
        <dbReference type="SAM" id="Phobius"/>
    </source>
</evidence>
<dbReference type="Proteomes" id="UP000275078">
    <property type="component" value="Unassembled WGS sequence"/>
</dbReference>